<feature type="compositionally biased region" description="Polar residues" evidence="1">
    <location>
        <begin position="99"/>
        <end position="108"/>
    </location>
</feature>
<evidence type="ECO:0000313" key="2">
    <source>
        <dbReference type="EMBL" id="JAT01601.1"/>
    </source>
</evidence>
<feature type="non-terminal residue" evidence="2">
    <location>
        <position position="108"/>
    </location>
</feature>
<accession>A0A1B6JQW2</accession>
<organism evidence="2">
    <name type="scientific">Homalodisca liturata</name>
    <dbReference type="NCBI Taxonomy" id="320908"/>
    <lineage>
        <taxon>Eukaryota</taxon>
        <taxon>Metazoa</taxon>
        <taxon>Ecdysozoa</taxon>
        <taxon>Arthropoda</taxon>
        <taxon>Hexapoda</taxon>
        <taxon>Insecta</taxon>
        <taxon>Pterygota</taxon>
        <taxon>Neoptera</taxon>
        <taxon>Paraneoptera</taxon>
        <taxon>Hemiptera</taxon>
        <taxon>Auchenorrhyncha</taxon>
        <taxon>Membracoidea</taxon>
        <taxon>Cicadellidae</taxon>
        <taxon>Cicadellinae</taxon>
        <taxon>Proconiini</taxon>
        <taxon>Homalodisca</taxon>
    </lineage>
</organism>
<feature type="region of interest" description="Disordered" evidence="1">
    <location>
        <begin position="28"/>
        <end position="108"/>
    </location>
</feature>
<dbReference type="EMBL" id="GECU01006106">
    <property type="protein sequence ID" value="JAT01601.1"/>
    <property type="molecule type" value="Transcribed_RNA"/>
</dbReference>
<feature type="non-terminal residue" evidence="2">
    <location>
        <position position="1"/>
    </location>
</feature>
<dbReference type="AlphaFoldDB" id="A0A1B6JQW2"/>
<gene>
    <name evidence="2" type="ORF">g.1248</name>
</gene>
<protein>
    <submittedName>
        <fullName evidence="2">Uncharacterized protein</fullName>
    </submittedName>
</protein>
<reference evidence="2" key="1">
    <citation type="submission" date="2015-11" db="EMBL/GenBank/DDBJ databases">
        <title>De novo transcriptome assembly of four potential Pierce s Disease insect vectors from Arizona vineyards.</title>
        <authorList>
            <person name="Tassone E.E."/>
        </authorList>
    </citation>
    <scope>NUCLEOTIDE SEQUENCE</scope>
</reference>
<sequence>EEHSTIVSFQEMDYRKRDGEMEQKLVPNTTNEKNSARFTPKRRNSRMNTSLRSVKGKPQFNERTENVSEDSIFKNSDNREKVIVASDKRVYSEHEDQLNTDSNKNQVE</sequence>
<proteinExistence type="predicted"/>
<feature type="compositionally biased region" description="Basic and acidic residues" evidence="1">
    <location>
        <begin position="76"/>
        <end position="97"/>
    </location>
</feature>
<name>A0A1B6JQW2_9HEMI</name>
<feature type="compositionally biased region" description="Polar residues" evidence="1">
    <location>
        <begin position="28"/>
        <end position="37"/>
    </location>
</feature>
<evidence type="ECO:0000256" key="1">
    <source>
        <dbReference type="SAM" id="MobiDB-lite"/>
    </source>
</evidence>